<comment type="caution">
    <text evidence="1">The sequence shown here is derived from an EMBL/GenBank/DDBJ whole genome shotgun (WGS) entry which is preliminary data.</text>
</comment>
<keyword evidence="2" id="KW-1185">Reference proteome</keyword>
<dbReference type="EMBL" id="JBHTLQ010000006">
    <property type="protein sequence ID" value="MFD1189718.1"/>
    <property type="molecule type" value="Genomic_DNA"/>
</dbReference>
<sequence length="118" mass="13142">MFTQTQAPETAPICRPGERLVYGRPYVFDMGLLRLHEAHEEVQAALGADLSAMSYEDLTGLLYSCQTVTQVRRGNGGLPYELRWEDANALCARVAGERSTRPEYVVVYVMRSAEVEAA</sequence>
<dbReference type="Proteomes" id="UP001597216">
    <property type="component" value="Unassembled WGS sequence"/>
</dbReference>
<dbReference type="RefSeq" id="WP_377352638.1">
    <property type="nucleotide sequence ID" value="NZ_JBHTLQ010000006.1"/>
</dbReference>
<organism evidence="1 2">
    <name type="scientific">Phenylobacterium conjunctum</name>
    <dbReference type="NCBI Taxonomy" id="1298959"/>
    <lineage>
        <taxon>Bacteria</taxon>
        <taxon>Pseudomonadati</taxon>
        <taxon>Pseudomonadota</taxon>
        <taxon>Alphaproteobacteria</taxon>
        <taxon>Caulobacterales</taxon>
        <taxon>Caulobacteraceae</taxon>
        <taxon>Phenylobacterium</taxon>
    </lineage>
</organism>
<evidence type="ECO:0000313" key="1">
    <source>
        <dbReference type="EMBL" id="MFD1189718.1"/>
    </source>
</evidence>
<proteinExistence type="predicted"/>
<protein>
    <submittedName>
        <fullName evidence="1">Uncharacterized protein</fullName>
    </submittedName>
</protein>
<name>A0ABW3SXR6_9CAUL</name>
<accession>A0ABW3SXR6</accession>
<evidence type="ECO:0000313" key="2">
    <source>
        <dbReference type="Proteomes" id="UP001597216"/>
    </source>
</evidence>
<gene>
    <name evidence="1" type="ORF">ACFQ27_03930</name>
</gene>
<reference evidence="2" key="1">
    <citation type="journal article" date="2019" name="Int. J. Syst. Evol. Microbiol.">
        <title>The Global Catalogue of Microorganisms (GCM) 10K type strain sequencing project: providing services to taxonomists for standard genome sequencing and annotation.</title>
        <authorList>
            <consortium name="The Broad Institute Genomics Platform"/>
            <consortium name="The Broad Institute Genome Sequencing Center for Infectious Disease"/>
            <person name="Wu L."/>
            <person name="Ma J."/>
        </authorList>
    </citation>
    <scope>NUCLEOTIDE SEQUENCE [LARGE SCALE GENOMIC DNA]</scope>
    <source>
        <strain evidence="2">CCUG 55074</strain>
    </source>
</reference>